<evidence type="ECO:0000313" key="3">
    <source>
        <dbReference type="EMBL" id="CAI3547747.1"/>
    </source>
</evidence>
<evidence type="ECO:0000313" key="4">
    <source>
        <dbReference type="EMBL" id="PEG29553.1"/>
    </source>
</evidence>
<dbReference type="InterPro" id="IPR025303">
    <property type="entry name" value="PdaC"/>
</dbReference>
<dbReference type="Proteomes" id="UP000220840">
    <property type="component" value="Unassembled WGS sequence"/>
</dbReference>
<reference evidence="4 5" key="1">
    <citation type="submission" date="2017-10" db="EMBL/GenBank/DDBJ databases">
        <title>Effective Description of Clostridium neonatale sp. nov. linked to necrotizing enterocolitis in neonates and a clarification of species assignable to the genus Clostridium (Prazmowski 1880) emend. Lawson and Rainey 2016.</title>
        <authorList>
            <person name="Bernard K."/>
            <person name="Burdz T."/>
            <person name="Wiebe D."/>
            <person name="Balcewich B."/>
            <person name="Alfa M."/>
            <person name="Bernier A.-M."/>
        </authorList>
    </citation>
    <scope>NUCLEOTIDE SEQUENCE [LARGE SCALE GENOMIC DNA]</scope>
    <source>
        <strain evidence="4 5">LCDC99A005</strain>
    </source>
</reference>
<accession>A0A2A7MDQ3</accession>
<dbReference type="STRING" id="137838.GCA_001458595_00493"/>
<name>A0A2A7MDQ3_9CLOT</name>
<evidence type="ECO:0000313" key="5">
    <source>
        <dbReference type="Proteomes" id="UP000220840"/>
    </source>
</evidence>
<gene>
    <name evidence="3" type="ORF">CNEO2_160060</name>
    <name evidence="4" type="ORF">CQ394_16570</name>
</gene>
<dbReference type="Proteomes" id="UP001189143">
    <property type="component" value="Unassembled WGS sequence"/>
</dbReference>
<evidence type="ECO:0000259" key="2">
    <source>
        <dbReference type="Pfam" id="PF13739"/>
    </source>
</evidence>
<sequence length="243" mass="28193">MNIVQGIGIGLLITSSFTTSYKQNVLITCGLIVENKIEVSEEVIKNDYKYLKEDIKIPYLKSDLFKERVDSINSSIKNDILPKVADAEKTAREYFDNTGNVIIPNFPFEIMSNYTVNLNNPKLISIYNDYYEYLGGAHGNTIRTSYNVDKQNVRLLMLQDLFIKNSNYKDIINKEIVRQINLEPDIYFDSGKDFKGIKDNQGYYLTGENLIIYYQLYEIAPYVAGIREFKIPLKMFGENYLYH</sequence>
<dbReference type="Gene3D" id="3.30.565.40">
    <property type="entry name" value="Fervidobacterium nodosum Rt17-B1 like"/>
    <property type="match status" value="1"/>
</dbReference>
<reference evidence="3" key="2">
    <citation type="submission" date="2022-10" db="EMBL/GenBank/DDBJ databases">
        <authorList>
            <person name="Aires J."/>
            <person name="Mesa V."/>
        </authorList>
    </citation>
    <scope>NUCLEOTIDE SEQUENCE</scope>
    <source>
        <strain evidence="3">Clostridium neonatale JD116</strain>
    </source>
</reference>
<dbReference type="RefSeq" id="WP_058293454.1">
    <property type="nucleotide sequence ID" value="NZ_CAKJVD010000034.1"/>
</dbReference>
<dbReference type="EMBL" id="PDCJ01000003">
    <property type="protein sequence ID" value="PEG29553.1"/>
    <property type="molecule type" value="Genomic_DNA"/>
</dbReference>
<dbReference type="Pfam" id="PF11738">
    <property type="entry name" value="DUF3298"/>
    <property type="match status" value="1"/>
</dbReference>
<keyword evidence="5" id="KW-1185">Reference proteome</keyword>
<dbReference type="AlphaFoldDB" id="A0A2A7MDQ3"/>
<dbReference type="InterPro" id="IPR021729">
    <property type="entry name" value="DUF3298"/>
</dbReference>
<feature type="domain" description="DUF3298" evidence="1">
    <location>
        <begin position="160"/>
        <end position="233"/>
    </location>
</feature>
<protein>
    <submittedName>
        <fullName evidence="4">DUF3298/DUF4163 domain-containing protein</fullName>
    </submittedName>
</protein>
<comment type="caution">
    <text evidence="4">The sequence shown here is derived from an EMBL/GenBank/DDBJ whole genome shotgun (WGS) entry which is preliminary data.</text>
</comment>
<proteinExistence type="predicted"/>
<dbReference type="GeneID" id="68875652"/>
<dbReference type="InterPro" id="IPR037126">
    <property type="entry name" value="PdaC/RsiV-like_sf"/>
</dbReference>
<dbReference type="EMBL" id="CAMTCP010000077">
    <property type="protein sequence ID" value="CAI3547747.1"/>
    <property type="molecule type" value="Genomic_DNA"/>
</dbReference>
<dbReference type="OrthoDB" id="5637at2"/>
<evidence type="ECO:0000259" key="1">
    <source>
        <dbReference type="Pfam" id="PF11738"/>
    </source>
</evidence>
<dbReference type="Pfam" id="PF13739">
    <property type="entry name" value="PdaC"/>
    <property type="match status" value="1"/>
</dbReference>
<organism evidence="4 5">
    <name type="scientific">Clostridium neonatale</name>
    <dbReference type="NCBI Taxonomy" id="137838"/>
    <lineage>
        <taxon>Bacteria</taxon>
        <taxon>Bacillati</taxon>
        <taxon>Bacillota</taxon>
        <taxon>Clostridia</taxon>
        <taxon>Eubacteriales</taxon>
        <taxon>Clostridiaceae</taxon>
        <taxon>Clostridium</taxon>
    </lineage>
</organism>
<dbReference type="Gene3D" id="3.90.640.20">
    <property type="entry name" value="Heat-shock cognate protein, ATPase"/>
    <property type="match status" value="1"/>
</dbReference>
<feature type="domain" description="Deacetylase PdaC" evidence="2">
    <location>
        <begin position="44"/>
        <end position="141"/>
    </location>
</feature>